<accession>A0ABT4IF05</accession>
<dbReference type="RefSeq" id="WP_268924163.1">
    <property type="nucleotide sequence ID" value="NZ_JAPTGB010000003.1"/>
</dbReference>
<protein>
    <submittedName>
        <fullName evidence="1">Uncharacterized protein</fullName>
    </submittedName>
</protein>
<keyword evidence="2" id="KW-1185">Reference proteome</keyword>
<name>A0ABT4IF05_9EURY</name>
<dbReference type="EMBL" id="JAPTGB010000003">
    <property type="protein sequence ID" value="MCZ0859939.1"/>
    <property type="molecule type" value="Genomic_DNA"/>
</dbReference>
<proteinExistence type="predicted"/>
<gene>
    <name evidence="1" type="ORF">O0S10_01690</name>
</gene>
<organism evidence="1 2">
    <name type="scientific">Methanocorpusculum petauri</name>
    <dbReference type="NCBI Taxonomy" id="3002863"/>
    <lineage>
        <taxon>Archaea</taxon>
        <taxon>Methanobacteriati</taxon>
        <taxon>Methanobacteriota</taxon>
        <taxon>Stenosarchaea group</taxon>
        <taxon>Methanomicrobia</taxon>
        <taxon>Methanomicrobiales</taxon>
        <taxon>Methanocorpusculaceae</taxon>
        <taxon>Methanocorpusculum</taxon>
    </lineage>
</organism>
<reference evidence="1" key="1">
    <citation type="submission" date="2022-12" db="EMBL/GenBank/DDBJ databases">
        <title>Isolation and characterisation of novel Methanocorpusculum spp. from native Australian herbivores indicates the genus is ancestrally host-associated.</title>
        <authorList>
            <person name="Volmer J.G."/>
            <person name="Soo R.M."/>
            <person name="Evans P.N."/>
            <person name="Hoedt E.C."/>
            <person name="Astorga Alsina A.L."/>
            <person name="Woodcroft B.J."/>
            <person name="Tyson G.W."/>
            <person name="Hugenholtz P."/>
            <person name="Morrison M."/>
        </authorList>
    </citation>
    <scope>NUCLEOTIDE SEQUENCE</scope>
    <source>
        <strain evidence="1">MG</strain>
    </source>
</reference>
<sequence>MTTTDDFSEFDYPYPILHVCIEPGYTDEDGTRIPARVISSTAVAGHLQDVSAREILRAPEGMYLSGDRRFHTSTPLAEDSLLKITEPNGDVTSWTIVGCESAVHTLFFPVRYTYLIRRQ</sequence>
<comment type="caution">
    <text evidence="1">The sequence shown here is derived from an EMBL/GenBank/DDBJ whole genome shotgun (WGS) entry which is preliminary data.</text>
</comment>
<evidence type="ECO:0000313" key="1">
    <source>
        <dbReference type="EMBL" id="MCZ0859939.1"/>
    </source>
</evidence>
<dbReference type="Proteomes" id="UP001141422">
    <property type="component" value="Unassembled WGS sequence"/>
</dbReference>
<evidence type="ECO:0000313" key="2">
    <source>
        <dbReference type="Proteomes" id="UP001141422"/>
    </source>
</evidence>